<proteinExistence type="predicted"/>
<evidence type="ECO:0000313" key="7">
    <source>
        <dbReference type="EMBL" id="OWT42754.1"/>
    </source>
</evidence>
<keyword evidence="3 5" id="KW-1133">Transmembrane helix</keyword>
<feature type="transmembrane region" description="Helical" evidence="5">
    <location>
        <begin position="172"/>
        <end position="193"/>
    </location>
</feature>
<dbReference type="GO" id="GO:0012505">
    <property type="term" value="C:endomembrane system"/>
    <property type="evidence" value="ECO:0007669"/>
    <property type="project" value="UniProtKB-SubCell"/>
</dbReference>
<keyword evidence="2 5" id="KW-0812">Transmembrane</keyword>
<comment type="caution">
    <text evidence="7">The sequence shown here is derived from an EMBL/GenBank/DDBJ whole genome shotgun (WGS) entry which is preliminary data.</text>
</comment>
<feature type="transmembrane region" description="Helical" evidence="5">
    <location>
        <begin position="134"/>
        <end position="152"/>
    </location>
</feature>
<protein>
    <submittedName>
        <fullName evidence="7">FK506 suppressor Sfk1</fullName>
    </submittedName>
</protein>
<dbReference type="AlphaFoldDB" id="A0A219AR14"/>
<evidence type="ECO:0000313" key="8">
    <source>
        <dbReference type="Proteomes" id="UP000078397"/>
    </source>
</evidence>
<reference evidence="7 8" key="1">
    <citation type="journal article" date="2016" name="PLoS Pathog.">
        <title>Biosynthesis of antibiotic leucinostatins in bio-control fungus Purpureocillium lilacinum and their inhibition on phytophthora revealed by genome mining.</title>
        <authorList>
            <person name="Wang G."/>
            <person name="Liu Z."/>
            <person name="Lin R."/>
            <person name="Li E."/>
            <person name="Mao Z."/>
            <person name="Ling J."/>
            <person name="Yang Y."/>
            <person name="Yin W.B."/>
            <person name="Xie B."/>
        </authorList>
    </citation>
    <scope>NUCLEOTIDE SEQUENCE [LARGE SCALE GENOMIC DNA]</scope>
    <source>
        <strain evidence="7">170</strain>
    </source>
</reference>
<dbReference type="PANTHER" id="PTHR21324:SF2">
    <property type="entry name" value="EG:22E5.9 PROTEIN"/>
    <property type="match status" value="1"/>
</dbReference>
<keyword evidence="8" id="KW-1185">Reference proteome</keyword>
<dbReference type="KEGG" id="pchm:VFPPC_18009"/>
<feature type="transmembrane region" description="Helical" evidence="5">
    <location>
        <begin position="199"/>
        <end position="220"/>
    </location>
</feature>
<organism evidence="7 8">
    <name type="scientific">Pochonia chlamydosporia 170</name>
    <dbReference type="NCBI Taxonomy" id="1380566"/>
    <lineage>
        <taxon>Eukaryota</taxon>
        <taxon>Fungi</taxon>
        <taxon>Dikarya</taxon>
        <taxon>Ascomycota</taxon>
        <taxon>Pezizomycotina</taxon>
        <taxon>Sordariomycetes</taxon>
        <taxon>Hypocreomycetidae</taxon>
        <taxon>Hypocreales</taxon>
        <taxon>Clavicipitaceae</taxon>
        <taxon>Pochonia</taxon>
    </lineage>
</organism>
<gene>
    <name evidence="7" type="ORF">VFPPC_18009</name>
</gene>
<dbReference type="GO" id="GO:0005886">
    <property type="term" value="C:plasma membrane"/>
    <property type="evidence" value="ECO:0007669"/>
    <property type="project" value="TreeGrafter"/>
</dbReference>
<dbReference type="STRING" id="1380566.A0A219AR14"/>
<sequence length="277" mass="31914">MALQGFFSYWLLPVLSSLVWLGMLLGMLLHWIVDTNRRIYPSMGRGGTIAYISDIGAQELKPLFIAGSVVTVVLLDLAFFAERWLRHRGRLVRNQSSGERVLVWLSIFFAVVGAAGLILLSIFDTWRHKRLHDVFLLLFIGGYWLSAVFTCWEYQRLGIKNREHRILRSSFWIKLTFILVEFVLAIVFIATNFTHQNNVAAIFEWVIAFIFTFYVASFIIDLKPAVHTKSHSARFEKPHLMEDGLHANGHHDVNGNGYVVDRMPLIFKFKIQEKGTK</sequence>
<dbReference type="PANTHER" id="PTHR21324">
    <property type="entry name" value="FASTING-INDUCIBLE INTEGRAL MEMBRANE PROTEIN TM6P1-RELATED"/>
    <property type="match status" value="1"/>
</dbReference>
<dbReference type="InterPro" id="IPR019402">
    <property type="entry name" value="CWH43_N"/>
</dbReference>
<feature type="domain" description="CWH43-like N-terminal" evidence="6">
    <location>
        <begin position="9"/>
        <end position="224"/>
    </location>
</feature>
<accession>A0A219AR14</accession>
<evidence type="ECO:0000256" key="4">
    <source>
        <dbReference type="ARBA" id="ARBA00023136"/>
    </source>
</evidence>
<dbReference type="OrthoDB" id="10032492at2759"/>
<feature type="transmembrane region" description="Helical" evidence="5">
    <location>
        <begin position="7"/>
        <end position="33"/>
    </location>
</feature>
<evidence type="ECO:0000256" key="2">
    <source>
        <dbReference type="ARBA" id="ARBA00022692"/>
    </source>
</evidence>
<dbReference type="Proteomes" id="UP000078397">
    <property type="component" value="Unassembled WGS sequence"/>
</dbReference>
<feature type="transmembrane region" description="Helical" evidence="5">
    <location>
        <begin position="63"/>
        <end position="81"/>
    </location>
</feature>
<dbReference type="RefSeq" id="XP_022285233.1">
    <property type="nucleotide sequence ID" value="XM_022429673.1"/>
</dbReference>
<comment type="subcellular location">
    <subcellularLocation>
        <location evidence="1">Endomembrane system</location>
        <topology evidence="1">Multi-pass membrane protein</topology>
    </subcellularLocation>
</comment>
<name>A0A219AR14_METCM</name>
<evidence type="ECO:0000256" key="3">
    <source>
        <dbReference type="ARBA" id="ARBA00022989"/>
    </source>
</evidence>
<evidence type="ECO:0000259" key="6">
    <source>
        <dbReference type="Pfam" id="PF10277"/>
    </source>
</evidence>
<keyword evidence="4 5" id="KW-0472">Membrane</keyword>
<dbReference type="EMBL" id="LSBJ02000006">
    <property type="protein sequence ID" value="OWT42754.1"/>
    <property type="molecule type" value="Genomic_DNA"/>
</dbReference>
<evidence type="ECO:0000256" key="1">
    <source>
        <dbReference type="ARBA" id="ARBA00004127"/>
    </source>
</evidence>
<evidence type="ECO:0000256" key="5">
    <source>
        <dbReference type="SAM" id="Phobius"/>
    </source>
</evidence>
<dbReference type="Pfam" id="PF10277">
    <property type="entry name" value="Frag1"/>
    <property type="match status" value="1"/>
</dbReference>
<dbReference type="GeneID" id="33936889"/>
<dbReference type="InterPro" id="IPR050911">
    <property type="entry name" value="DRAM/TMEM150_Autophagy_Mod"/>
</dbReference>
<feature type="transmembrane region" description="Helical" evidence="5">
    <location>
        <begin position="101"/>
        <end position="122"/>
    </location>
</feature>